<comment type="caution">
    <text evidence="6">The sequence shown here is derived from an EMBL/GenBank/DDBJ whole genome shotgun (WGS) entry which is preliminary data.</text>
</comment>
<dbReference type="Gene3D" id="2.60.120.10">
    <property type="entry name" value="Jelly Rolls"/>
    <property type="match status" value="1"/>
</dbReference>
<evidence type="ECO:0000256" key="3">
    <source>
        <dbReference type="ARBA" id="ARBA00023159"/>
    </source>
</evidence>
<dbReference type="InterPro" id="IPR018490">
    <property type="entry name" value="cNMP-bd_dom_sf"/>
</dbReference>
<dbReference type="Proteomes" id="UP000565628">
    <property type="component" value="Unassembled WGS sequence"/>
</dbReference>
<organism evidence="6 7">
    <name type="scientific">Listeria booriae</name>
    <dbReference type="NCBI Taxonomy" id="1552123"/>
    <lineage>
        <taxon>Bacteria</taxon>
        <taxon>Bacillati</taxon>
        <taxon>Bacillota</taxon>
        <taxon>Bacilli</taxon>
        <taxon>Bacillales</taxon>
        <taxon>Listeriaceae</taxon>
        <taxon>Listeria</taxon>
    </lineage>
</organism>
<dbReference type="InterPro" id="IPR012318">
    <property type="entry name" value="HTH_CRP"/>
</dbReference>
<dbReference type="RefSeq" id="WP_185642147.1">
    <property type="nucleotide sequence ID" value="NZ_JAARZW010000027.1"/>
</dbReference>
<dbReference type="SUPFAM" id="SSF51206">
    <property type="entry name" value="cAMP-binding domain-like"/>
    <property type="match status" value="1"/>
</dbReference>
<reference evidence="6 7" key="1">
    <citation type="submission" date="2020-03" db="EMBL/GenBank/DDBJ databases">
        <title>Soil Listeria distribution.</title>
        <authorList>
            <person name="Liao J."/>
            <person name="Wiedmann M."/>
        </authorList>
    </citation>
    <scope>NUCLEOTIDE SEQUENCE [LARGE SCALE GENOMIC DNA]</scope>
    <source>
        <strain evidence="6 7">FSL L7-0039</strain>
    </source>
</reference>
<keyword evidence="1" id="KW-0805">Transcription regulation</keyword>
<dbReference type="GO" id="GO:0003677">
    <property type="term" value="F:DNA binding"/>
    <property type="evidence" value="ECO:0007669"/>
    <property type="project" value="UniProtKB-KW"/>
</dbReference>
<evidence type="ECO:0000256" key="4">
    <source>
        <dbReference type="ARBA" id="ARBA00023163"/>
    </source>
</evidence>
<dbReference type="SUPFAM" id="SSF46785">
    <property type="entry name" value="Winged helix' DNA-binding domain"/>
    <property type="match status" value="1"/>
</dbReference>
<evidence type="ECO:0000256" key="1">
    <source>
        <dbReference type="ARBA" id="ARBA00023015"/>
    </source>
</evidence>
<dbReference type="InterPro" id="IPR036390">
    <property type="entry name" value="WH_DNA-bd_sf"/>
</dbReference>
<accession>A0A7X0ZSM5</accession>
<keyword evidence="3" id="KW-0010">Activator</keyword>
<evidence type="ECO:0000313" key="7">
    <source>
        <dbReference type="Proteomes" id="UP000565628"/>
    </source>
</evidence>
<gene>
    <name evidence="6" type="ORF">HCJ81_11900</name>
</gene>
<sequence length="227" mass="26446">MISEIEDLYSIENVESEFNQQSLIKLLTQSSRVTYEYRKLRKRTLIDPILTNEIYFLTSGAIIATNEDFPTSVKKADEFIGLDTIILQSESTISYRTIVECEVIVFQKEEVLMELFSQQEGWLFLILEMQRQNRLLMNRCFSMRGNSISRLSATFYELATRFGTKQGDVYILPKYFNKKFIAEYSGLSTSSVTKTEVVLKKEGLIEFSDKVYIVSLDRYNQLQNLFT</sequence>
<dbReference type="GO" id="GO:0006355">
    <property type="term" value="P:regulation of DNA-templated transcription"/>
    <property type="evidence" value="ECO:0007669"/>
    <property type="project" value="InterPro"/>
</dbReference>
<name>A0A7X0ZSM5_9LIST</name>
<feature type="domain" description="HTH crp-type" evidence="5">
    <location>
        <begin position="145"/>
        <end position="217"/>
    </location>
</feature>
<evidence type="ECO:0000313" key="6">
    <source>
        <dbReference type="EMBL" id="MBC2311597.1"/>
    </source>
</evidence>
<dbReference type="AlphaFoldDB" id="A0A7X0ZSM5"/>
<dbReference type="EMBL" id="JAASWV010000017">
    <property type="protein sequence ID" value="MBC2311597.1"/>
    <property type="molecule type" value="Genomic_DNA"/>
</dbReference>
<protein>
    <submittedName>
        <fullName evidence="6">Crp/Fnr family transcriptional regulator</fullName>
    </submittedName>
</protein>
<proteinExistence type="predicted"/>
<evidence type="ECO:0000256" key="2">
    <source>
        <dbReference type="ARBA" id="ARBA00023125"/>
    </source>
</evidence>
<keyword evidence="4" id="KW-0804">Transcription</keyword>
<dbReference type="PROSITE" id="PS51063">
    <property type="entry name" value="HTH_CRP_2"/>
    <property type="match status" value="1"/>
</dbReference>
<keyword evidence="2" id="KW-0238">DNA-binding</keyword>
<dbReference type="InterPro" id="IPR014710">
    <property type="entry name" value="RmlC-like_jellyroll"/>
</dbReference>
<evidence type="ECO:0000259" key="5">
    <source>
        <dbReference type="PROSITE" id="PS51063"/>
    </source>
</evidence>